<dbReference type="STRING" id="1230905.A0A1G4JI12"/>
<feature type="domain" description="Mediator complex subunit Med16 N-terminal" evidence="10">
    <location>
        <begin position="162"/>
        <end position="469"/>
    </location>
</feature>
<sequence length="945" mass="106079">MFSAGISGQEPVSWSKCGLLAYGDRKDIRSNLVITFLETVNGSNWKFHRSRRYAISPHIFEQNTSNSNGTKTGSAAGKTVNCHYPISSLHWNNVGTLAGDMLAVCDQKGNVTFIVAGHGAEGSGTLDRLSVVFQDTVYKMSSQMMPLVEARFGPKLGSKPSKNTGSSLVIHFEWLSGQKPAICMHGAIKDQATGFFKSQVQQCEPWGLFHPASIKSASFAIRRNAQLDFWYQFSNSKEHKKISLQLNNLRQQQTKQLECLRFAKCAHSYEGNSSLVGTYSALENRFSLYKLDINWNSTTTDTTNEPSVALHQIFCFNPDLLGLNGELLELSNFEMISASYDKKSRAELLLCYTIQESSRSLIKRYEVTSFSPATELTAIFGTVTSQTASSGPTNFSLSDMGSLELDGEVVGIETRNFDTVVIFRLKNGYFKIFNRFLWSEEGVTIGDAPKLNDSKKITSITCSGMKYPKVPALEVIDWVHLSPAMGGYAFKMKYQSEASFKAISIPDLSDETENIMHAVSFAHAFVVSNHQQLSGEDLSIAIKEVALKWGQEDNKKGRQFMVEVIRQVMHLFGLTPDTPKELKDKIMMSRPIQRAILLQLELGGSFDNKNMYSLPRAIMLLRNIMFAFNGVSRNIQVIVHHITTMTIQQPASKLFQFAFSKQDLIYSLIPCAKWFVKFITFLTQQLIVLVNNSQMKEETLVLSVLASKISRTLLLSILSEIKKIVQLITKFPETNYPILNESSVYLRKVLGDSQVNFEKFETFLVDVNNKFTSLGEQQNQLSPTNADTYLIFDGDFSEDMKSIKDFLLTYSNMAILSHIKPADVYFADTSALRIFASEYFSPEVFRLLQPIEKGLVIKSNDLPENASSERSFSPLTFDSISHEPINPAKTPKIKRCCRCSAITRTGYPISKENTVIPTSISAKRWSNLYSRVCMCSGFLYELDDD</sequence>
<evidence type="ECO:0000313" key="12">
    <source>
        <dbReference type="EMBL" id="SCU90043.1"/>
    </source>
</evidence>
<evidence type="ECO:0000256" key="1">
    <source>
        <dbReference type="ARBA" id="ARBA00004123"/>
    </source>
</evidence>
<dbReference type="OrthoDB" id="4139168at2759"/>
<evidence type="ECO:0000256" key="2">
    <source>
        <dbReference type="ARBA" id="ARBA00006543"/>
    </source>
</evidence>
<name>A0A1G4JI12_9SACH</name>
<dbReference type="AlphaFoldDB" id="A0A1G4JI12"/>
<feature type="domain" description="Mediator complex subunit 16 C-terminal" evidence="11">
    <location>
        <begin position="811"/>
        <end position="941"/>
    </location>
</feature>
<evidence type="ECO:0000256" key="6">
    <source>
        <dbReference type="ARBA" id="ARBA00023163"/>
    </source>
</evidence>
<dbReference type="PANTHER" id="PTHR13224:SF6">
    <property type="entry name" value="MEDIATOR OF RNA POLYMERASE II TRANSCRIPTION SUBUNIT 16"/>
    <property type="match status" value="1"/>
</dbReference>
<comment type="subcellular location">
    <subcellularLocation>
        <location evidence="1 9">Nucleus</location>
    </subcellularLocation>
</comment>
<evidence type="ECO:0000256" key="9">
    <source>
        <dbReference type="RuleBase" id="RU364149"/>
    </source>
</evidence>
<evidence type="ECO:0000259" key="10">
    <source>
        <dbReference type="Pfam" id="PF11635"/>
    </source>
</evidence>
<evidence type="ECO:0000256" key="3">
    <source>
        <dbReference type="ARBA" id="ARBA00019614"/>
    </source>
</evidence>
<accession>A0A1G4JI12</accession>
<dbReference type="InterPro" id="IPR048338">
    <property type="entry name" value="Mediator_Med16"/>
</dbReference>
<protein>
    <recommendedName>
        <fullName evidence="3 9">Mediator of RNA polymerase II transcription subunit 16</fullName>
    </recommendedName>
    <alternativeName>
        <fullName evidence="8 9">Mediator complex subunit 16</fullName>
    </alternativeName>
</protein>
<dbReference type="Pfam" id="PF11635">
    <property type="entry name" value="Med16_N"/>
    <property type="match status" value="1"/>
</dbReference>
<organism evidence="12 13">
    <name type="scientific">Lachancea mirantina</name>
    <dbReference type="NCBI Taxonomy" id="1230905"/>
    <lineage>
        <taxon>Eukaryota</taxon>
        <taxon>Fungi</taxon>
        <taxon>Dikarya</taxon>
        <taxon>Ascomycota</taxon>
        <taxon>Saccharomycotina</taxon>
        <taxon>Saccharomycetes</taxon>
        <taxon>Saccharomycetales</taxon>
        <taxon>Saccharomycetaceae</taxon>
        <taxon>Lachancea</taxon>
    </lineage>
</organism>
<keyword evidence="6 9" id="KW-0804">Transcription</keyword>
<keyword evidence="5 9" id="KW-0010">Activator</keyword>
<keyword evidence="13" id="KW-1185">Reference proteome</keyword>
<evidence type="ECO:0000256" key="5">
    <source>
        <dbReference type="ARBA" id="ARBA00023159"/>
    </source>
</evidence>
<evidence type="ECO:0000259" key="11">
    <source>
        <dbReference type="Pfam" id="PF20719"/>
    </source>
</evidence>
<proteinExistence type="inferred from homology"/>
<dbReference type="GO" id="GO:0045893">
    <property type="term" value="P:positive regulation of DNA-templated transcription"/>
    <property type="evidence" value="ECO:0007669"/>
    <property type="project" value="TreeGrafter"/>
</dbReference>
<comment type="subunit">
    <text evidence="9">Component of the Mediator complex.</text>
</comment>
<gene>
    <name evidence="9" type="primary">MED16</name>
    <name evidence="12" type="ORF">LAMI_0E00342G</name>
</gene>
<comment type="function">
    <text evidence="9">Component of the Mediator complex, a coactivator involved in the regulated transcription of nearly all RNA polymerase II-dependent genes. Mediator functions as a bridge to convey information from gene-specific regulatory proteins to the basal RNA polymerase II transcription machinery. Mediator is recruited to promoters by direct interactions with regulatory proteins and serves as a scaffold for the assembly of a functional preinitiation complex with RNA polymerase II and the general transcription factors.</text>
</comment>
<dbReference type="Proteomes" id="UP000191024">
    <property type="component" value="Chromosome E"/>
</dbReference>
<dbReference type="EMBL" id="LT598465">
    <property type="protein sequence ID" value="SCU90043.1"/>
    <property type="molecule type" value="Genomic_DNA"/>
</dbReference>
<keyword evidence="7 9" id="KW-0539">Nucleus</keyword>
<reference evidence="12 13" key="1">
    <citation type="submission" date="2016-03" db="EMBL/GenBank/DDBJ databases">
        <authorList>
            <person name="Devillers H."/>
        </authorList>
    </citation>
    <scope>NUCLEOTIDE SEQUENCE [LARGE SCALE GENOMIC DNA]</scope>
    <source>
        <strain evidence="12">CBS 11717</strain>
    </source>
</reference>
<keyword evidence="4 9" id="KW-0805">Transcription regulation</keyword>
<comment type="similarity">
    <text evidence="2 9">Belongs to the Mediator complex subunit 16 family.</text>
</comment>
<dbReference type="InterPro" id="IPR021665">
    <property type="entry name" value="Mediator_Med16_N"/>
</dbReference>
<dbReference type="InterPro" id="IPR048339">
    <property type="entry name" value="Mediator_Med16_C"/>
</dbReference>
<dbReference type="GO" id="GO:0016592">
    <property type="term" value="C:mediator complex"/>
    <property type="evidence" value="ECO:0007669"/>
    <property type="project" value="InterPro"/>
</dbReference>
<evidence type="ECO:0000313" key="13">
    <source>
        <dbReference type="Proteomes" id="UP000191024"/>
    </source>
</evidence>
<evidence type="ECO:0000256" key="4">
    <source>
        <dbReference type="ARBA" id="ARBA00023015"/>
    </source>
</evidence>
<evidence type="ECO:0000256" key="8">
    <source>
        <dbReference type="ARBA" id="ARBA00032015"/>
    </source>
</evidence>
<dbReference type="PANTHER" id="PTHR13224">
    <property type="entry name" value="THYROID HORMONE RECEPTOR-ASSOCIATED PROTEIN-RELATED"/>
    <property type="match status" value="1"/>
</dbReference>
<dbReference type="Pfam" id="PF20719">
    <property type="entry name" value="Med16_C"/>
    <property type="match status" value="1"/>
</dbReference>
<evidence type="ECO:0000256" key="7">
    <source>
        <dbReference type="ARBA" id="ARBA00023242"/>
    </source>
</evidence>